<accession>A0A520RX51</accession>
<dbReference type="EMBL" id="SHAH01000081">
    <property type="protein sequence ID" value="RZO74822.1"/>
    <property type="molecule type" value="Genomic_DNA"/>
</dbReference>
<dbReference type="AlphaFoldDB" id="A0A520RX51"/>
<sequence>MKSGGIPRLSLRLLTVVGCGVLLVACATETPEPETAAETEQAIQIRTLSEAEVIRGASANGSPRMIADLLFAALQALDADRLLTPMNDNAYDRFQRVLSFDPDNVIALEGLEDIVLRYVELAQDASRQGLFEEAETLLGRARYVNPAHPAIVEAGDLLQAEKDSGDLFFELNAGELAQRSEAIQQEIAAIAEQARENEAFFLITAPSDDVARWIFSVMREAVSGYRLRGNIELASRSGVRLRLPEAED</sequence>
<name>A0A520RX51_9GAMM</name>
<gene>
    <name evidence="2" type="ORF">EVA69_05220</name>
</gene>
<protein>
    <recommendedName>
        <fullName evidence="4">Tetratricopeptide repeat protein</fullName>
    </recommendedName>
</protein>
<evidence type="ECO:0000313" key="3">
    <source>
        <dbReference type="Proteomes" id="UP000320404"/>
    </source>
</evidence>
<evidence type="ECO:0000256" key="1">
    <source>
        <dbReference type="SAM" id="SignalP"/>
    </source>
</evidence>
<keyword evidence="1" id="KW-0732">Signal</keyword>
<dbReference type="Proteomes" id="UP000320404">
    <property type="component" value="Unassembled WGS sequence"/>
</dbReference>
<evidence type="ECO:0008006" key="4">
    <source>
        <dbReference type="Google" id="ProtNLM"/>
    </source>
</evidence>
<dbReference type="PROSITE" id="PS51257">
    <property type="entry name" value="PROKAR_LIPOPROTEIN"/>
    <property type="match status" value="1"/>
</dbReference>
<feature type="chain" id="PRO_5021709642" description="Tetratricopeptide repeat protein" evidence="1">
    <location>
        <begin position="28"/>
        <end position="248"/>
    </location>
</feature>
<comment type="caution">
    <text evidence="2">The sequence shown here is derived from an EMBL/GenBank/DDBJ whole genome shotgun (WGS) entry which is preliminary data.</text>
</comment>
<organism evidence="2 3">
    <name type="scientific">OM182 bacterium</name>
    <dbReference type="NCBI Taxonomy" id="2510334"/>
    <lineage>
        <taxon>Bacteria</taxon>
        <taxon>Pseudomonadati</taxon>
        <taxon>Pseudomonadota</taxon>
        <taxon>Gammaproteobacteria</taxon>
        <taxon>OMG group</taxon>
        <taxon>OM182 clade</taxon>
    </lineage>
</organism>
<reference evidence="2 3" key="1">
    <citation type="submission" date="2019-02" db="EMBL/GenBank/DDBJ databases">
        <title>Prokaryotic population dynamics and viral predation in marine succession experiment using metagenomics: the confinement effect.</title>
        <authorList>
            <person name="Haro-Moreno J.M."/>
            <person name="Rodriguez-Valera F."/>
            <person name="Lopez-Perez M."/>
        </authorList>
    </citation>
    <scope>NUCLEOTIDE SEQUENCE [LARGE SCALE GENOMIC DNA]</scope>
    <source>
        <strain evidence="2">MED-G158</strain>
    </source>
</reference>
<feature type="signal peptide" evidence="1">
    <location>
        <begin position="1"/>
        <end position="27"/>
    </location>
</feature>
<evidence type="ECO:0000313" key="2">
    <source>
        <dbReference type="EMBL" id="RZO74822.1"/>
    </source>
</evidence>
<proteinExistence type="predicted"/>